<dbReference type="OrthoDB" id="12167at2157"/>
<protein>
    <submittedName>
        <fullName evidence="2">Uncharacterized protein</fullName>
    </submittedName>
</protein>
<dbReference type="KEGG" id="tah:SU86_009215"/>
<gene>
    <name evidence="2" type="ORF">SU86_009215</name>
</gene>
<dbReference type="AlphaFoldDB" id="A0A3G1B601"/>
<feature type="coiled-coil region" evidence="1">
    <location>
        <begin position="166"/>
        <end position="200"/>
    </location>
</feature>
<evidence type="ECO:0000313" key="3">
    <source>
        <dbReference type="Proteomes" id="UP000266745"/>
    </source>
</evidence>
<evidence type="ECO:0000313" key="2">
    <source>
        <dbReference type="EMBL" id="AJZ76505.1"/>
    </source>
</evidence>
<dbReference type="STRING" id="1603555.SU86_009215"/>
<dbReference type="RefSeq" id="WP_048187331.1">
    <property type="nucleotide sequence ID" value="NZ_CP011097.1"/>
</dbReference>
<accession>A0A3G1B601</accession>
<dbReference type="GeneID" id="24874742"/>
<dbReference type="Proteomes" id="UP000266745">
    <property type="component" value="Chromosome"/>
</dbReference>
<sequence length="237" mass="27735">MPEKHINRLTKSEEDLKKHYNQNTSAEDEWAHITETGPKLEIADAMEVTSRQISFGKERNFFTKEESVQDKSERFKDDMSNTNQYLKFVNAHLAAKKTKIEKLKQDEQRFKEELESLQSFQVKPRTELDKIHYKKITENDTNSLLLHLQSERESVLEKIAYHQMQLEREKQILEQKDAQISDVKKEIEILTKKKQEKQADPIEVIRAELARLGISDDAAKILGAVQSLEELVKTKKQ</sequence>
<reference evidence="2 3" key="1">
    <citation type="journal article" date="2016" name="Sci. Rep.">
        <title>A novel ammonia-oxidizing archaeon from wastewater treatment plant: Its enrichment, physiological and genomic characteristics.</title>
        <authorList>
            <person name="Li Y."/>
            <person name="Ding K."/>
            <person name="Wen X."/>
            <person name="Zhang B."/>
            <person name="Shen B."/>
            <person name="Yang Y."/>
        </authorList>
    </citation>
    <scope>NUCLEOTIDE SEQUENCE [LARGE SCALE GENOMIC DNA]</scope>
    <source>
        <strain evidence="2 3">SAT1</strain>
    </source>
</reference>
<feature type="coiled-coil region" evidence="1">
    <location>
        <begin position="86"/>
        <end position="120"/>
    </location>
</feature>
<keyword evidence="3" id="KW-1185">Reference proteome</keyword>
<keyword evidence="1" id="KW-0175">Coiled coil</keyword>
<proteinExistence type="predicted"/>
<organism evidence="2 3">
    <name type="scientific">Candidatus Nitrosotenuis cloacae</name>
    <dbReference type="NCBI Taxonomy" id="1603555"/>
    <lineage>
        <taxon>Archaea</taxon>
        <taxon>Nitrososphaerota</taxon>
        <taxon>Candidatus Nitrosotenuis</taxon>
    </lineage>
</organism>
<name>A0A3G1B601_9ARCH</name>
<evidence type="ECO:0000256" key="1">
    <source>
        <dbReference type="SAM" id="Coils"/>
    </source>
</evidence>
<dbReference type="EMBL" id="CP011097">
    <property type="protein sequence ID" value="AJZ76505.1"/>
    <property type="molecule type" value="Genomic_DNA"/>
</dbReference>